<keyword evidence="2" id="KW-1185">Reference proteome</keyword>
<dbReference type="AlphaFoldDB" id="A0A9W8QI65"/>
<sequence length="236" mass="26263">MPLHRTEGWNLKWDLGTKAGSGISSKFTVPVTAASAGLTVGTEAQLAFQQSIQNYWDFDSLECRIIQPTRGYIDDVMESDDLAIYFKRKGLLKSSSLFMITGVIIARGANNVTAIESRDRSMNASLGVELPTIVSSTLRTDINHSQHRESSAQKFTDFVWAVRLAKISRGMFDRQWSHETVASGATFNVDNGMTTDSEIVKVLRDNGLEIPITSQFRTGGDMFVIKSDIYIYILYS</sequence>
<organism evidence="1 2">
    <name type="scientific">Akanthomyces muscarius</name>
    <name type="common">Entomopathogenic fungus</name>
    <name type="synonym">Lecanicillium muscarium</name>
    <dbReference type="NCBI Taxonomy" id="2231603"/>
    <lineage>
        <taxon>Eukaryota</taxon>
        <taxon>Fungi</taxon>
        <taxon>Dikarya</taxon>
        <taxon>Ascomycota</taxon>
        <taxon>Pezizomycotina</taxon>
        <taxon>Sordariomycetes</taxon>
        <taxon>Hypocreomycetidae</taxon>
        <taxon>Hypocreales</taxon>
        <taxon>Cordycipitaceae</taxon>
        <taxon>Akanthomyces</taxon>
    </lineage>
</organism>
<evidence type="ECO:0000313" key="1">
    <source>
        <dbReference type="EMBL" id="KAJ4155882.1"/>
    </source>
</evidence>
<name>A0A9W8QI65_AKAMU</name>
<comment type="caution">
    <text evidence="1">The sequence shown here is derived from an EMBL/GenBank/DDBJ whole genome shotgun (WGS) entry which is preliminary data.</text>
</comment>
<dbReference type="GeneID" id="80888265"/>
<evidence type="ECO:0000313" key="2">
    <source>
        <dbReference type="Proteomes" id="UP001144673"/>
    </source>
</evidence>
<dbReference type="Proteomes" id="UP001144673">
    <property type="component" value="Chromosome 6"/>
</dbReference>
<gene>
    <name evidence="1" type="ORF">LMH87_001106</name>
</gene>
<protein>
    <submittedName>
        <fullName evidence="1">Uncharacterized protein</fullName>
    </submittedName>
</protein>
<dbReference type="KEGG" id="amus:LMH87_001106"/>
<proteinExistence type="predicted"/>
<dbReference type="EMBL" id="JAJHUN010000007">
    <property type="protein sequence ID" value="KAJ4155882.1"/>
    <property type="molecule type" value="Genomic_DNA"/>
</dbReference>
<dbReference type="RefSeq" id="XP_056056006.1">
    <property type="nucleotide sequence ID" value="XM_056199128.1"/>
</dbReference>
<accession>A0A9W8QI65</accession>
<reference evidence="1" key="1">
    <citation type="journal article" date="2023" name="Access Microbiol">
        <title>De-novo genome assembly for Akanthomyces muscarius, a biocontrol agent of insect agricultural pests.</title>
        <authorList>
            <person name="Erdos Z."/>
            <person name="Studholme D.J."/>
            <person name="Raymond B."/>
            <person name="Sharma M."/>
        </authorList>
    </citation>
    <scope>NUCLEOTIDE SEQUENCE</scope>
    <source>
        <strain evidence="1">Ve6</strain>
    </source>
</reference>